<accession>A0A0R2NNW8</accession>
<feature type="transmembrane region" description="Helical" evidence="1">
    <location>
        <begin position="233"/>
        <end position="257"/>
    </location>
</feature>
<sequence length="261" mass="29115">MKQLLWNNLLVLFSLLGIPALFAWLLTMINRRTKANLVNRFGINSQVYWGCLGIVIHELSHLIVAIIFRHGIQSVRLLKRPHLHPDTDENDDLALGYVNHTWNQHSFYQRVGNLFIGVAPIFGCTAALLGLDALFAPGLAKGILALAASPTNLQWTTSWHDMTSSFGSWWQLLLLLILTIIIVIGGFDLSPADYQNSSLGLTTATILIVVFTTLFTLLDQHATTYFHYIESFGLTIGIILCYSVIVSFVVMLLTSFLSNRA</sequence>
<evidence type="ECO:0000313" key="3">
    <source>
        <dbReference type="Proteomes" id="UP000050920"/>
    </source>
</evidence>
<proteinExistence type="predicted"/>
<dbReference type="RefSeq" id="WP_024624449.1">
    <property type="nucleotide sequence ID" value="NZ_AYGX02000079.1"/>
</dbReference>
<name>A0A0R2NNW8_9LACO</name>
<keyword evidence="1" id="KW-0472">Membrane</keyword>
<organism evidence="2 3">
    <name type="scientific">Lactiplantibacillus fabifermentans DSM 21115</name>
    <dbReference type="NCBI Taxonomy" id="1413187"/>
    <lineage>
        <taxon>Bacteria</taxon>
        <taxon>Bacillati</taxon>
        <taxon>Bacillota</taxon>
        <taxon>Bacilli</taxon>
        <taxon>Lactobacillales</taxon>
        <taxon>Lactobacillaceae</taxon>
        <taxon>Lactiplantibacillus</taxon>
    </lineage>
</organism>
<keyword evidence="1" id="KW-1133">Transmembrane helix</keyword>
<reference evidence="2 3" key="1">
    <citation type="journal article" date="2015" name="Genome Announc.">
        <title>Expanding the biotechnology potential of lactobacilli through comparative genomics of 213 strains and associated genera.</title>
        <authorList>
            <person name="Sun Z."/>
            <person name="Harris H.M."/>
            <person name="McCann A."/>
            <person name="Guo C."/>
            <person name="Argimon S."/>
            <person name="Zhang W."/>
            <person name="Yang X."/>
            <person name="Jeffery I.B."/>
            <person name="Cooney J.C."/>
            <person name="Kagawa T.F."/>
            <person name="Liu W."/>
            <person name="Song Y."/>
            <person name="Salvetti E."/>
            <person name="Wrobel A."/>
            <person name="Rasinkangas P."/>
            <person name="Parkhill J."/>
            <person name="Rea M.C."/>
            <person name="O'Sullivan O."/>
            <person name="Ritari J."/>
            <person name="Douillard F.P."/>
            <person name="Paul Ross R."/>
            <person name="Yang R."/>
            <person name="Briner A.E."/>
            <person name="Felis G.E."/>
            <person name="de Vos W.M."/>
            <person name="Barrangou R."/>
            <person name="Klaenhammer T.R."/>
            <person name="Caufield P.W."/>
            <person name="Cui Y."/>
            <person name="Zhang H."/>
            <person name="O'Toole P.W."/>
        </authorList>
    </citation>
    <scope>NUCLEOTIDE SEQUENCE [LARGE SCALE GENOMIC DNA]</scope>
    <source>
        <strain evidence="2 3">DSM 21115</strain>
    </source>
</reference>
<evidence type="ECO:0000313" key="2">
    <source>
        <dbReference type="EMBL" id="KRO27448.1"/>
    </source>
</evidence>
<feature type="transmembrane region" description="Helical" evidence="1">
    <location>
        <begin position="114"/>
        <end position="136"/>
    </location>
</feature>
<protein>
    <submittedName>
        <fullName evidence="2">Uncharacterized protein</fullName>
    </submittedName>
</protein>
<feature type="transmembrane region" description="Helical" evidence="1">
    <location>
        <begin position="199"/>
        <end position="218"/>
    </location>
</feature>
<feature type="transmembrane region" description="Helical" evidence="1">
    <location>
        <begin position="9"/>
        <end position="27"/>
    </location>
</feature>
<dbReference type="AlphaFoldDB" id="A0A0R2NNW8"/>
<feature type="transmembrane region" description="Helical" evidence="1">
    <location>
        <begin position="47"/>
        <end position="68"/>
    </location>
</feature>
<comment type="caution">
    <text evidence="2">The sequence shown here is derived from an EMBL/GenBank/DDBJ whole genome shotgun (WGS) entry which is preliminary data.</text>
</comment>
<dbReference type="EMBL" id="AYGX02000079">
    <property type="protein sequence ID" value="KRO27448.1"/>
    <property type="molecule type" value="Genomic_DNA"/>
</dbReference>
<dbReference type="Proteomes" id="UP000050920">
    <property type="component" value="Unassembled WGS sequence"/>
</dbReference>
<gene>
    <name evidence="2" type="ORF">DY78_GL003195</name>
</gene>
<evidence type="ECO:0000256" key="1">
    <source>
        <dbReference type="SAM" id="Phobius"/>
    </source>
</evidence>
<keyword evidence="1" id="KW-0812">Transmembrane</keyword>
<feature type="transmembrane region" description="Helical" evidence="1">
    <location>
        <begin position="169"/>
        <end position="187"/>
    </location>
</feature>
<keyword evidence="3" id="KW-1185">Reference proteome</keyword>